<sequence>MESDNSVNILLVDDHPENLLALEAVLADEPYRLIRANSGSEALKCLLRDEISLILLDVQMPDMDGFETARHIQAYERSRHIPIIFLSATSKDAIHLSAGYSAGGIDYMVKPFVPQILKAKVQAFVRLFKMQLRLQHQTAQLTQANEALVQATEQLTKAEAQARIVMETSLDTVVVFDRRGTILRVNPAATEQFGYTSDNLVNRPLSFLLPGLVQSPFQEMAGKRWETELSRQDGSEFPAEIQLGYSTDGGLLFACSIRDITERRKAEEALIQAKEAAERASSSKSGLFAFLSHKIRDPLSGVTGMMDLLMESGLEPEQRKLADMIMQSGNAMVSIMNNLLDYSRLESGGMELEEEAFSLRGCLEQVRDIFAGQLKAQQLDFVVMMDPELPAAVLGDAARLRQILIHVVGNAVKFTNNGGVYVFVLQTARTENSVTAEFLVKDTGIGIPPNKADLLLNSFAQGEDSHGRINNGAGLGLPIAKSLAEMMGGSIRIEAPGEPGALVAVQVVFRLCSSAEASLLDLDQAIHLADVKALVPMQPQQILVVDDRELDRSLLQHMLRHLGHSVELVRNGEKALQARASGRSYDLVIVDIHQPDSHVTELGRRLQQTSPPDGNETLIALTDDSSKEQERACMEAGFAEIIRKPIRMEGLRQLILRHTT</sequence>
<dbReference type="EMBL" id="JBJURJ010000005">
    <property type="protein sequence ID" value="MFM9328366.1"/>
    <property type="molecule type" value="Genomic_DNA"/>
</dbReference>
<dbReference type="Proteomes" id="UP001631969">
    <property type="component" value="Unassembled WGS sequence"/>
</dbReference>
<comment type="caution">
    <text evidence="1">The sequence shown here is derived from an EMBL/GenBank/DDBJ whole genome shotgun (WGS) entry which is preliminary data.</text>
</comment>
<keyword evidence="2" id="KW-1185">Reference proteome</keyword>
<reference evidence="1" key="1">
    <citation type="submission" date="2024-12" db="EMBL/GenBank/DDBJ databases">
        <authorList>
            <person name="Wu N."/>
        </authorList>
    </citation>
    <scope>NUCLEOTIDE SEQUENCE</scope>
    <source>
        <strain evidence="1">P15</strain>
    </source>
</reference>
<name>A0ACC7NXD2_9BACL</name>
<evidence type="ECO:0000313" key="2">
    <source>
        <dbReference type="Proteomes" id="UP001631969"/>
    </source>
</evidence>
<organism evidence="1 2">
    <name type="scientific">Paenibacillus mesotrionivorans</name>
    <dbReference type="NCBI Taxonomy" id="3160968"/>
    <lineage>
        <taxon>Bacteria</taxon>
        <taxon>Bacillati</taxon>
        <taxon>Bacillota</taxon>
        <taxon>Bacilli</taxon>
        <taxon>Bacillales</taxon>
        <taxon>Paenibacillaceae</taxon>
        <taxon>Paenibacillus</taxon>
    </lineage>
</organism>
<protein>
    <submittedName>
        <fullName evidence="1">Response regulator</fullName>
    </submittedName>
</protein>
<accession>A0ACC7NXD2</accession>
<gene>
    <name evidence="1" type="ORF">ACI1P1_08720</name>
</gene>
<proteinExistence type="predicted"/>
<evidence type="ECO:0000313" key="1">
    <source>
        <dbReference type="EMBL" id="MFM9328366.1"/>
    </source>
</evidence>